<dbReference type="AlphaFoldDB" id="A0A383DPS9"/>
<feature type="non-terminal residue" evidence="2">
    <location>
        <position position="1"/>
    </location>
</feature>
<dbReference type="EMBL" id="UINC01219154">
    <property type="protein sequence ID" value="SVE46496.1"/>
    <property type="molecule type" value="Genomic_DNA"/>
</dbReference>
<feature type="transmembrane region" description="Helical" evidence="1">
    <location>
        <begin position="107"/>
        <end position="127"/>
    </location>
</feature>
<accession>A0A383DPS9</accession>
<reference evidence="2" key="1">
    <citation type="submission" date="2018-05" db="EMBL/GenBank/DDBJ databases">
        <authorList>
            <person name="Lanie J.A."/>
            <person name="Ng W.-L."/>
            <person name="Kazmierczak K.M."/>
            <person name="Andrzejewski T.M."/>
            <person name="Davidsen T.M."/>
            <person name="Wayne K.J."/>
            <person name="Tettelin H."/>
            <person name="Glass J.I."/>
            <person name="Rusch D."/>
            <person name="Podicherti R."/>
            <person name="Tsui H.-C.T."/>
            <person name="Winkler M.E."/>
        </authorList>
    </citation>
    <scope>NUCLEOTIDE SEQUENCE</scope>
</reference>
<keyword evidence="1" id="KW-0812">Transmembrane</keyword>
<keyword evidence="1" id="KW-1133">Transmembrane helix</keyword>
<gene>
    <name evidence="2" type="ORF">METZ01_LOCUS499350</name>
</gene>
<proteinExistence type="predicted"/>
<evidence type="ECO:0000313" key="2">
    <source>
        <dbReference type="EMBL" id="SVE46496.1"/>
    </source>
</evidence>
<evidence type="ECO:0000256" key="1">
    <source>
        <dbReference type="SAM" id="Phobius"/>
    </source>
</evidence>
<keyword evidence="1" id="KW-0472">Membrane</keyword>
<protein>
    <submittedName>
        <fullName evidence="2">Uncharacterized protein</fullName>
    </submittedName>
</protein>
<organism evidence="2">
    <name type="scientific">marine metagenome</name>
    <dbReference type="NCBI Taxonomy" id="408172"/>
    <lineage>
        <taxon>unclassified sequences</taxon>
        <taxon>metagenomes</taxon>
        <taxon>ecological metagenomes</taxon>
    </lineage>
</organism>
<name>A0A383DPS9_9ZZZZ</name>
<sequence>IQTTFEADEGIGTSYVLYNYESSNYTGEWTTDEMKIEGEEVCDEETGICYAYSGATGTSLVPYSGESPIYYQILFVDGNKTSSKTEVLLFVGADGGAPPSEEKELPIMMIGIGTLVLALVAGFINWARKPASG</sequence>